<dbReference type="OrthoDB" id="2497063at2759"/>
<gene>
    <name evidence="2" type="ORF">PCANC_25488</name>
</gene>
<feature type="compositionally biased region" description="Polar residues" evidence="1">
    <location>
        <begin position="237"/>
        <end position="246"/>
    </location>
</feature>
<dbReference type="Proteomes" id="UP000235388">
    <property type="component" value="Unassembled WGS sequence"/>
</dbReference>
<protein>
    <submittedName>
        <fullName evidence="2">Uncharacterized protein</fullName>
    </submittedName>
</protein>
<dbReference type="AlphaFoldDB" id="A0A2N5RVQ1"/>
<dbReference type="EMBL" id="PGCJ01001501">
    <property type="protein sequence ID" value="PLW05074.1"/>
    <property type="molecule type" value="Genomic_DNA"/>
</dbReference>
<sequence length="253" mass="28321">MNSAPFTDSAPADGDCIIWNEEKPAVFWTSSSCEKGMLELDDKTATHGGYSSLVCSMEEDLPPKYNSRDTGHRSILRSLFHLIQYIFLDHLLLKVVAAYLFLIYCTGAPSLLSPLASSDWSFPEDLMRSHSRDFLGVNIYELYEDNDTWSTSRLGRVGPDSPLLTYSEVALVGEVVWEVEPDTDLDSDEMAILIVEEHAPSPSKAQNKLPLPFRKPLNGFEYSRQLYHQGAKHDGTQKSTSTSTQPAIVRRAQ</sequence>
<evidence type="ECO:0000313" key="3">
    <source>
        <dbReference type="Proteomes" id="UP000235388"/>
    </source>
</evidence>
<feature type="region of interest" description="Disordered" evidence="1">
    <location>
        <begin position="225"/>
        <end position="253"/>
    </location>
</feature>
<reference evidence="2 3" key="1">
    <citation type="submission" date="2017-11" db="EMBL/GenBank/DDBJ databases">
        <title>De novo assembly and phasing of dikaryotic genomes from two isolates of Puccinia coronata f. sp. avenae, the causal agent of oat crown rust.</title>
        <authorList>
            <person name="Miller M.E."/>
            <person name="Zhang Y."/>
            <person name="Omidvar V."/>
            <person name="Sperschneider J."/>
            <person name="Schwessinger B."/>
            <person name="Raley C."/>
            <person name="Palmer J.M."/>
            <person name="Garnica D."/>
            <person name="Upadhyaya N."/>
            <person name="Rathjen J."/>
            <person name="Taylor J.M."/>
            <person name="Park R.F."/>
            <person name="Dodds P.N."/>
            <person name="Hirsch C.D."/>
            <person name="Kianian S.F."/>
            <person name="Figueroa M."/>
        </authorList>
    </citation>
    <scope>NUCLEOTIDE SEQUENCE [LARGE SCALE GENOMIC DNA]</scope>
    <source>
        <strain evidence="2">12NC29</strain>
    </source>
</reference>
<evidence type="ECO:0000313" key="2">
    <source>
        <dbReference type="EMBL" id="PLW05074.1"/>
    </source>
</evidence>
<accession>A0A2N5RVQ1</accession>
<name>A0A2N5RVQ1_9BASI</name>
<proteinExistence type="predicted"/>
<organism evidence="2 3">
    <name type="scientific">Puccinia coronata f. sp. avenae</name>
    <dbReference type="NCBI Taxonomy" id="200324"/>
    <lineage>
        <taxon>Eukaryota</taxon>
        <taxon>Fungi</taxon>
        <taxon>Dikarya</taxon>
        <taxon>Basidiomycota</taxon>
        <taxon>Pucciniomycotina</taxon>
        <taxon>Pucciniomycetes</taxon>
        <taxon>Pucciniales</taxon>
        <taxon>Pucciniaceae</taxon>
        <taxon>Puccinia</taxon>
    </lineage>
</organism>
<keyword evidence="3" id="KW-1185">Reference proteome</keyword>
<comment type="caution">
    <text evidence="2">The sequence shown here is derived from an EMBL/GenBank/DDBJ whole genome shotgun (WGS) entry which is preliminary data.</text>
</comment>
<evidence type="ECO:0000256" key="1">
    <source>
        <dbReference type="SAM" id="MobiDB-lite"/>
    </source>
</evidence>